<dbReference type="GO" id="GO:0043073">
    <property type="term" value="C:germ cell nucleus"/>
    <property type="evidence" value="ECO:0007669"/>
    <property type="project" value="Ensembl"/>
</dbReference>
<name>A0A3B3QA43_9TELE</name>
<dbReference type="SMART" id="SM00360">
    <property type="entry name" value="RRM"/>
    <property type="match status" value="1"/>
</dbReference>
<dbReference type="GO" id="GO:0007281">
    <property type="term" value="P:germ cell development"/>
    <property type="evidence" value="ECO:0007669"/>
    <property type="project" value="Ensembl"/>
</dbReference>
<feature type="domain" description="RRM" evidence="3">
    <location>
        <begin position="69"/>
        <end position="147"/>
    </location>
</feature>
<dbReference type="PANTHER" id="PTHR21245">
    <property type="entry name" value="HETEROGENEOUS NUCLEAR RIBONUCLEOPROTEIN"/>
    <property type="match status" value="1"/>
</dbReference>
<dbReference type="CDD" id="cd20313">
    <property type="entry name" value="DSRM_DND1"/>
    <property type="match status" value="1"/>
</dbReference>
<evidence type="ECO:0000313" key="4">
    <source>
        <dbReference type="Ensembl" id="ENSPKIP00000003038.1"/>
    </source>
</evidence>
<dbReference type="InterPro" id="IPR044448">
    <property type="entry name" value="DND1_DSRM"/>
</dbReference>
<evidence type="ECO:0000256" key="2">
    <source>
        <dbReference type="PROSITE-ProRule" id="PRU00176"/>
    </source>
</evidence>
<evidence type="ECO:0000259" key="3">
    <source>
        <dbReference type="PROSITE" id="PS50102"/>
    </source>
</evidence>
<keyword evidence="1 2" id="KW-0694">RNA-binding</keyword>
<evidence type="ECO:0000313" key="5">
    <source>
        <dbReference type="Proteomes" id="UP000261540"/>
    </source>
</evidence>
<dbReference type="Pfam" id="PF00076">
    <property type="entry name" value="RRM_1"/>
    <property type="match status" value="1"/>
</dbReference>
<dbReference type="SUPFAM" id="SSF54928">
    <property type="entry name" value="RNA-binding domain, RBD"/>
    <property type="match status" value="1"/>
</dbReference>
<dbReference type="GeneTree" id="ENSGT00940000159225"/>
<dbReference type="GO" id="GO:0003730">
    <property type="term" value="F:mRNA 3'-UTR binding"/>
    <property type="evidence" value="ECO:0007669"/>
    <property type="project" value="Ensembl"/>
</dbReference>
<dbReference type="Gene3D" id="3.30.70.330">
    <property type="match status" value="1"/>
</dbReference>
<dbReference type="AlphaFoldDB" id="A0A3B3QA43"/>
<evidence type="ECO:0000256" key="1">
    <source>
        <dbReference type="ARBA" id="ARBA00022884"/>
    </source>
</evidence>
<dbReference type="GO" id="GO:0043186">
    <property type="term" value="C:P granule"/>
    <property type="evidence" value="ECO:0007669"/>
    <property type="project" value="Ensembl"/>
</dbReference>
<dbReference type="GO" id="GO:0008354">
    <property type="term" value="P:germ cell migration"/>
    <property type="evidence" value="ECO:0007669"/>
    <property type="project" value="Ensembl"/>
</dbReference>
<dbReference type="GO" id="GO:0060047">
    <property type="term" value="P:heart contraction"/>
    <property type="evidence" value="ECO:0007669"/>
    <property type="project" value="Ensembl"/>
</dbReference>
<accession>A0A3B3QA43</accession>
<proteinExistence type="predicted"/>
<reference evidence="4" key="1">
    <citation type="submission" date="2025-08" db="UniProtKB">
        <authorList>
            <consortium name="Ensembl"/>
        </authorList>
    </citation>
    <scope>IDENTIFICATION</scope>
</reference>
<protein>
    <submittedName>
        <fullName evidence="4">DND microRNA-mediated repression inhibitor 1</fullName>
    </submittedName>
</protein>
<dbReference type="GO" id="GO:2000145">
    <property type="term" value="P:regulation of cell motility"/>
    <property type="evidence" value="ECO:0007669"/>
    <property type="project" value="Ensembl"/>
</dbReference>
<dbReference type="PROSITE" id="PS50102">
    <property type="entry name" value="RRM"/>
    <property type="match status" value="1"/>
</dbReference>
<dbReference type="Ensembl" id="ENSPKIT00000026995.1">
    <property type="protein sequence ID" value="ENSPKIP00000003038.1"/>
    <property type="gene ID" value="ENSPKIG00000020709.1"/>
</dbReference>
<keyword evidence="5" id="KW-1185">Reference proteome</keyword>
<organism evidence="4 5">
    <name type="scientific">Paramormyrops kingsleyae</name>
    <dbReference type="NCBI Taxonomy" id="1676925"/>
    <lineage>
        <taxon>Eukaryota</taxon>
        <taxon>Metazoa</taxon>
        <taxon>Chordata</taxon>
        <taxon>Craniata</taxon>
        <taxon>Vertebrata</taxon>
        <taxon>Euteleostomi</taxon>
        <taxon>Actinopterygii</taxon>
        <taxon>Neopterygii</taxon>
        <taxon>Teleostei</taxon>
        <taxon>Osteoglossocephala</taxon>
        <taxon>Osteoglossomorpha</taxon>
        <taxon>Osteoglossiformes</taxon>
        <taxon>Mormyridae</taxon>
        <taxon>Paramormyrops</taxon>
    </lineage>
</organism>
<sequence length="373" mass="41093">MLIIFKKCPTVMQIYAGVFLSLKVLNPASISSLECWVQKTAVKLVQINGQRKYGGPPPNWTGPVPGPGCEVFISQIPRDIYEDRLIPLFQHVAPLYEFRLMMNFSGQNRGFAYAKYGDPLHAGVAIRTLHRHELQEGARLVVRRSTEKRQLSLGEMPAGVQREQLLQVLRGIADGVESLTLRPGKGGGVTAVVQYTSHYTASMAKKVLCEAFKKRFDIMITVKWQSFSGKPRQDADQAKLSASPPPGFPQVTLRSSLLPPPLLDGGHRPALGQYPSLPRPARPGREALLFGDAVALLRKVCDMLDLGPPLYSTQYLCSSPEGFLCFAFRVLIPGVPLPYTGMTRVLPGCSGAAQREEVYHAAAEHILRSLYQA</sequence>
<dbReference type="InterPro" id="IPR000504">
    <property type="entry name" value="RRM_dom"/>
</dbReference>
<dbReference type="InterPro" id="IPR035979">
    <property type="entry name" value="RBD_domain_sf"/>
</dbReference>
<dbReference type="InterPro" id="IPR012677">
    <property type="entry name" value="Nucleotide-bd_a/b_plait_sf"/>
</dbReference>
<dbReference type="Proteomes" id="UP000261540">
    <property type="component" value="Unplaced"/>
</dbReference>
<dbReference type="Pfam" id="PF14709">
    <property type="entry name" value="DND1_DSRM"/>
    <property type="match status" value="1"/>
</dbReference>
<reference evidence="4" key="2">
    <citation type="submission" date="2025-09" db="UniProtKB">
        <authorList>
            <consortium name="Ensembl"/>
        </authorList>
    </citation>
    <scope>IDENTIFICATION</scope>
</reference>
<dbReference type="GO" id="GO:0048255">
    <property type="term" value="P:mRNA stabilization"/>
    <property type="evidence" value="ECO:0007669"/>
    <property type="project" value="Ensembl"/>
</dbReference>
<dbReference type="STRING" id="1676925.ENSPKIP00000003038"/>